<proteinExistence type="predicted"/>
<evidence type="ECO:0000256" key="2">
    <source>
        <dbReference type="ARBA" id="ARBA00022695"/>
    </source>
</evidence>
<dbReference type="InterPro" id="IPR050065">
    <property type="entry name" value="GlmU-like"/>
</dbReference>
<gene>
    <name evidence="4" type="ORF">J2S41_005038</name>
</gene>
<evidence type="ECO:0000313" key="4">
    <source>
        <dbReference type="EMBL" id="MDR7278260.1"/>
    </source>
</evidence>
<dbReference type="Proteomes" id="UP001183643">
    <property type="component" value="Unassembled WGS sequence"/>
</dbReference>
<evidence type="ECO:0000256" key="1">
    <source>
        <dbReference type="ARBA" id="ARBA00022679"/>
    </source>
</evidence>
<dbReference type="PANTHER" id="PTHR43584:SF8">
    <property type="entry name" value="N-ACETYLMURAMATE ALPHA-1-PHOSPHATE URIDYLYLTRANSFERASE"/>
    <property type="match status" value="1"/>
</dbReference>
<name>A0AAE3YTB2_9ACTN</name>
<dbReference type="AlphaFoldDB" id="A0AAE3YTB2"/>
<keyword evidence="5" id="KW-1185">Reference proteome</keyword>
<comment type="caution">
    <text evidence="4">The sequence shown here is derived from an EMBL/GenBank/DDBJ whole genome shotgun (WGS) entry which is preliminary data.</text>
</comment>
<accession>A0AAE3YTB2</accession>
<organism evidence="4 5">
    <name type="scientific">Catenuloplanes atrovinosus</name>
    <dbReference type="NCBI Taxonomy" id="137266"/>
    <lineage>
        <taxon>Bacteria</taxon>
        <taxon>Bacillati</taxon>
        <taxon>Actinomycetota</taxon>
        <taxon>Actinomycetes</taxon>
        <taxon>Micromonosporales</taxon>
        <taxon>Micromonosporaceae</taxon>
        <taxon>Catenuloplanes</taxon>
    </lineage>
</organism>
<dbReference type="EMBL" id="JAVDYB010000001">
    <property type="protein sequence ID" value="MDR7278260.1"/>
    <property type="molecule type" value="Genomic_DNA"/>
</dbReference>
<dbReference type="SUPFAM" id="SSF53448">
    <property type="entry name" value="Nucleotide-diphospho-sugar transferases"/>
    <property type="match status" value="1"/>
</dbReference>
<dbReference type="GO" id="GO:0016779">
    <property type="term" value="F:nucleotidyltransferase activity"/>
    <property type="evidence" value="ECO:0007669"/>
    <property type="project" value="UniProtKB-KW"/>
</dbReference>
<dbReference type="InterPro" id="IPR025877">
    <property type="entry name" value="MobA-like_NTP_Trfase"/>
</dbReference>
<feature type="domain" description="MobA-like NTP transferase" evidence="3">
    <location>
        <begin position="6"/>
        <end position="110"/>
    </location>
</feature>
<evidence type="ECO:0000313" key="5">
    <source>
        <dbReference type="Proteomes" id="UP001183643"/>
    </source>
</evidence>
<reference evidence="4" key="1">
    <citation type="submission" date="2023-07" db="EMBL/GenBank/DDBJ databases">
        <title>Sequencing the genomes of 1000 actinobacteria strains.</title>
        <authorList>
            <person name="Klenk H.-P."/>
        </authorList>
    </citation>
    <scope>NUCLEOTIDE SEQUENCE</scope>
    <source>
        <strain evidence="4">DSM 44707</strain>
    </source>
</reference>
<dbReference type="Gene3D" id="3.90.550.10">
    <property type="entry name" value="Spore Coat Polysaccharide Biosynthesis Protein SpsA, Chain A"/>
    <property type="match status" value="1"/>
</dbReference>
<dbReference type="Pfam" id="PF12804">
    <property type="entry name" value="NTP_transf_3"/>
    <property type="match status" value="1"/>
</dbReference>
<dbReference type="InterPro" id="IPR029044">
    <property type="entry name" value="Nucleotide-diphossugar_trans"/>
</dbReference>
<dbReference type="PANTHER" id="PTHR43584">
    <property type="entry name" value="NUCLEOTIDYL TRANSFERASE"/>
    <property type="match status" value="1"/>
</dbReference>
<sequence length="279" mass="28698">MSDIAAVVLAAGEGQRLRPLTLTVPKALCPVGNVPLLDRALDRVEALGLPAAVNAAYLGEAVARHAEGRAHVSVEPDGPLGTGGGLARLRSWVDGRGVLLGNADAYLHDPDRDPGADIAALIDGWDGTSVRMLGRPAADGRGEFGEHDFAGFSLIPWRYVASLPDEKHEVVRSVWRPAEREGALTVVPYQGTYLDTGTPSLYLAANLHAAAGTPLIAAGAAVAPGATVRNAVIGAGARVDGDVHDAVVWPGGRVHAGETLTAAIRVGDDLTVPAALPLA</sequence>
<keyword evidence="2" id="KW-0548">Nucleotidyltransferase</keyword>
<keyword evidence="1" id="KW-0808">Transferase</keyword>
<dbReference type="RefSeq" id="WP_310371065.1">
    <property type="nucleotide sequence ID" value="NZ_JAVDYB010000001.1"/>
</dbReference>
<protein>
    <submittedName>
        <fullName evidence="4">NDP-sugar pyrophosphorylase family protein</fullName>
    </submittedName>
</protein>
<evidence type="ECO:0000259" key="3">
    <source>
        <dbReference type="Pfam" id="PF12804"/>
    </source>
</evidence>